<protein>
    <submittedName>
        <fullName evidence="1">Uncharacterized protein</fullName>
    </submittedName>
</protein>
<evidence type="ECO:0000313" key="1">
    <source>
        <dbReference type="EMBL" id="KAL2645083.1"/>
    </source>
</evidence>
<organism evidence="1 2">
    <name type="scientific">Riccia fluitans</name>
    <dbReference type="NCBI Taxonomy" id="41844"/>
    <lineage>
        <taxon>Eukaryota</taxon>
        <taxon>Viridiplantae</taxon>
        <taxon>Streptophyta</taxon>
        <taxon>Embryophyta</taxon>
        <taxon>Marchantiophyta</taxon>
        <taxon>Marchantiopsida</taxon>
        <taxon>Marchantiidae</taxon>
        <taxon>Marchantiales</taxon>
        <taxon>Ricciaceae</taxon>
        <taxon>Riccia</taxon>
    </lineage>
</organism>
<comment type="caution">
    <text evidence="1">The sequence shown here is derived from an EMBL/GenBank/DDBJ whole genome shotgun (WGS) entry which is preliminary data.</text>
</comment>
<dbReference type="Proteomes" id="UP001605036">
    <property type="component" value="Unassembled WGS sequence"/>
</dbReference>
<dbReference type="EMBL" id="JBHFFA010000002">
    <property type="protein sequence ID" value="KAL2645083.1"/>
    <property type="molecule type" value="Genomic_DNA"/>
</dbReference>
<accession>A0ABD1ZBI2</accession>
<gene>
    <name evidence="1" type="ORF">R1flu_012670</name>
</gene>
<keyword evidence="2" id="KW-1185">Reference proteome</keyword>
<evidence type="ECO:0000313" key="2">
    <source>
        <dbReference type="Proteomes" id="UP001605036"/>
    </source>
</evidence>
<proteinExistence type="predicted"/>
<dbReference type="AlphaFoldDB" id="A0ABD1ZBI2"/>
<sequence>MIFMGFDPPKVEPYSKRAHRRLETLQDITIEEDNIQDEDEGEDEPLDETFAQEEACEPEEVARSSSIGGVLQHAISTYYGYS</sequence>
<reference evidence="1 2" key="1">
    <citation type="submission" date="2024-09" db="EMBL/GenBank/DDBJ databases">
        <title>Chromosome-scale assembly of Riccia fluitans.</title>
        <authorList>
            <person name="Paukszto L."/>
            <person name="Sawicki J."/>
            <person name="Karawczyk K."/>
            <person name="Piernik-Szablinska J."/>
            <person name="Szczecinska M."/>
            <person name="Mazdziarz M."/>
        </authorList>
    </citation>
    <scope>NUCLEOTIDE SEQUENCE [LARGE SCALE GENOMIC DNA]</scope>
    <source>
        <strain evidence="1">Rf_01</strain>
        <tissue evidence="1">Aerial parts of the thallus</tissue>
    </source>
</reference>
<name>A0ABD1ZBI2_9MARC</name>